<keyword evidence="1" id="KW-0812">Transmembrane</keyword>
<organism evidence="2 3">
    <name type="scientific">Propionicimonas paludicola</name>
    <dbReference type="NCBI Taxonomy" id="185243"/>
    <lineage>
        <taxon>Bacteria</taxon>
        <taxon>Bacillati</taxon>
        <taxon>Actinomycetota</taxon>
        <taxon>Actinomycetes</taxon>
        <taxon>Propionibacteriales</taxon>
        <taxon>Nocardioidaceae</taxon>
        <taxon>Propionicimonas</taxon>
    </lineage>
</organism>
<dbReference type="InterPro" id="IPR025338">
    <property type="entry name" value="DUF4244"/>
</dbReference>
<name>A0A2A9CUE6_9ACTN</name>
<evidence type="ECO:0000256" key="1">
    <source>
        <dbReference type="SAM" id="Phobius"/>
    </source>
</evidence>
<evidence type="ECO:0000313" key="3">
    <source>
        <dbReference type="Proteomes" id="UP000226079"/>
    </source>
</evidence>
<evidence type="ECO:0000313" key="2">
    <source>
        <dbReference type="EMBL" id="PFG17756.1"/>
    </source>
</evidence>
<gene>
    <name evidence="2" type="ORF">ATK74_2330</name>
</gene>
<keyword evidence="3" id="KW-1185">Reference proteome</keyword>
<keyword evidence="1" id="KW-1133">Transmembrane helix</keyword>
<accession>A0A2A9CUE6</accession>
<dbReference type="EMBL" id="PDJC01000001">
    <property type="protein sequence ID" value="PFG17756.1"/>
    <property type="molecule type" value="Genomic_DNA"/>
</dbReference>
<dbReference type="Pfam" id="PF14029">
    <property type="entry name" value="DUF4244"/>
    <property type="match status" value="1"/>
</dbReference>
<dbReference type="AlphaFoldDB" id="A0A2A9CUE6"/>
<comment type="caution">
    <text evidence="2">The sequence shown here is derived from an EMBL/GenBank/DDBJ whole genome shotgun (WGS) entry which is preliminary data.</text>
</comment>
<keyword evidence="1" id="KW-0472">Membrane</keyword>
<dbReference type="RefSeq" id="WP_143483649.1">
    <property type="nucleotide sequence ID" value="NZ_PDJC01000001.1"/>
</dbReference>
<protein>
    <submittedName>
        <fullName evidence="2">Uncharacterized protein DUF4244</fullName>
    </submittedName>
</protein>
<reference evidence="2 3" key="1">
    <citation type="submission" date="2017-10" db="EMBL/GenBank/DDBJ databases">
        <title>Sequencing the genomes of 1000 actinobacteria strains.</title>
        <authorList>
            <person name="Klenk H.-P."/>
        </authorList>
    </citation>
    <scope>NUCLEOTIDE SEQUENCE [LARGE SCALE GENOMIC DNA]</scope>
    <source>
        <strain evidence="2 3">DSM 15597</strain>
    </source>
</reference>
<proteinExistence type="predicted"/>
<dbReference type="Proteomes" id="UP000226079">
    <property type="component" value="Unassembled WGS sequence"/>
</dbReference>
<sequence>MGKAVAKLRKLGQRGMTTAEYAVGTVAAVTGVGALVGFFGNEDFRRFLGEIVKALVRWILASVGINI</sequence>
<feature type="transmembrane region" description="Helical" evidence="1">
    <location>
        <begin position="21"/>
        <end position="40"/>
    </location>
</feature>